<dbReference type="eggNOG" id="ENOG502ST7S">
    <property type="taxonomic scope" value="Eukaryota"/>
</dbReference>
<dbReference type="Pfam" id="PF20434">
    <property type="entry name" value="BD-FAE"/>
    <property type="match status" value="1"/>
</dbReference>
<evidence type="ECO:0000313" key="4">
    <source>
        <dbReference type="Proteomes" id="UP000019471"/>
    </source>
</evidence>
<dbReference type="SUPFAM" id="SSF53474">
    <property type="entry name" value="alpha/beta-Hydrolases"/>
    <property type="match status" value="1"/>
</dbReference>
<keyword evidence="4" id="KW-1185">Reference proteome</keyword>
<proteinExistence type="predicted"/>
<dbReference type="OrthoDB" id="5396420at2759"/>
<comment type="caution">
    <text evidence="3">The sequence shown here is derived from an EMBL/GenBank/DDBJ whole genome shotgun (WGS) entry which is preliminary data.</text>
</comment>
<reference evidence="3 4" key="1">
    <citation type="submission" date="2013-03" db="EMBL/GenBank/DDBJ databases">
        <title>The Genome Sequence of Cladophialophora psammophila CBS 110553.</title>
        <authorList>
            <consortium name="The Broad Institute Genomics Platform"/>
            <person name="Cuomo C."/>
            <person name="de Hoog S."/>
            <person name="Gorbushina A."/>
            <person name="Walker B."/>
            <person name="Young S.K."/>
            <person name="Zeng Q."/>
            <person name="Gargeya S."/>
            <person name="Fitzgerald M."/>
            <person name="Haas B."/>
            <person name="Abouelleil A."/>
            <person name="Allen A.W."/>
            <person name="Alvarado L."/>
            <person name="Arachchi H.M."/>
            <person name="Berlin A.M."/>
            <person name="Chapman S.B."/>
            <person name="Gainer-Dewar J."/>
            <person name="Goldberg J."/>
            <person name="Griggs A."/>
            <person name="Gujja S."/>
            <person name="Hansen M."/>
            <person name="Howarth C."/>
            <person name="Imamovic A."/>
            <person name="Ireland A."/>
            <person name="Larimer J."/>
            <person name="McCowan C."/>
            <person name="Murphy C."/>
            <person name="Pearson M."/>
            <person name="Poon T.W."/>
            <person name="Priest M."/>
            <person name="Roberts A."/>
            <person name="Saif S."/>
            <person name="Shea T."/>
            <person name="Sisk P."/>
            <person name="Sykes S."/>
            <person name="Wortman J."/>
            <person name="Nusbaum C."/>
            <person name="Birren B."/>
        </authorList>
    </citation>
    <scope>NUCLEOTIDE SEQUENCE [LARGE SCALE GENOMIC DNA]</scope>
    <source>
        <strain evidence="3 4">CBS 110553</strain>
    </source>
</reference>
<feature type="compositionally biased region" description="Low complexity" evidence="1">
    <location>
        <begin position="293"/>
        <end position="317"/>
    </location>
</feature>
<feature type="region of interest" description="Disordered" evidence="1">
    <location>
        <begin position="293"/>
        <end position="348"/>
    </location>
</feature>
<protein>
    <recommendedName>
        <fullName evidence="2">BD-FAE-like domain-containing protein</fullName>
    </recommendedName>
</protein>
<gene>
    <name evidence="3" type="ORF">A1O5_10805</name>
</gene>
<dbReference type="InterPro" id="IPR029058">
    <property type="entry name" value="AB_hydrolase_fold"/>
</dbReference>
<dbReference type="STRING" id="1182543.W9X6W3"/>
<feature type="region of interest" description="Disordered" evidence="1">
    <location>
        <begin position="211"/>
        <end position="233"/>
    </location>
</feature>
<evidence type="ECO:0000259" key="2">
    <source>
        <dbReference type="Pfam" id="PF20434"/>
    </source>
</evidence>
<dbReference type="HOGENOM" id="CLU_021214_1_0_1"/>
<dbReference type="InterPro" id="IPR049492">
    <property type="entry name" value="BD-FAE-like_dom"/>
</dbReference>
<evidence type="ECO:0000256" key="1">
    <source>
        <dbReference type="SAM" id="MobiDB-lite"/>
    </source>
</evidence>
<dbReference type="EMBL" id="AMGX01000021">
    <property type="protein sequence ID" value="EXJ66189.1"/>
    <property type="molecule type" value="Genomic_DNA"/>
</dbReference>
<dbReference type="Proteomes" id="UP000019471">
    <property type="component" value="Unassembled WGS sequence"/>
</dbReference>
<feature type="domain" description="BD-FAE-like" evidence="2">
    <location>
        <begin position="107"/>
        <end position="216"/>
    </location>
</feature>
<dbReference type="GeneID" id="19195496"/>
<dbReference type="Gene3D" id="3.40.50.1820">
    <property type="entry name" value="alpha/beta hydrolase"/>
    <property type="match status" value="1"/>
</dbReference>
<evidence type="ECO:0000313" key="3">
    <source>
        <dbReference type="EMBL" id="EXJ66189.1"/>
    </source>
</evidence>
<dbReference type="RefSeq" id="XP_007749569.1">
    <property type="nucleotide sequence ID" value="XM_007751379.1"/>
</dbReference>
<organism evidence="3 4">
    <name type="scientific">Cladophialophora psammophila CBS 110553</name>
    <dbReference type="NCBI Taxonomy" id="1182543"/>
    <lineage>
        <taxon>Eukaryota</taxon>
        <taxon>Fungi</taxon>
        <taxon>Dikarya</taxon>
        <taxon>Ascomycota</taxon>
        <taxon>Pezizomycotina</taxon>
        <taxon>Eurotiomycetes</taxon>
        <taxon>Chaetothyriomycetidae</taxon>
        <taxon>Chaetothyriales</taxon>
        <taxon>Herpotrichiellaceae</taxon>
        <taxon>Cladophialophora</taxon>
    </lineage>
</organism>
<sequence length="472" mass="51673">MPLGCCRRGLDIFLRPKQGRIFKCHQKKLFASASISEPWKHHSIELPVGVSGRVKLDVFSPDRRAAEGHGPRNLLVHLPPGPSIDANETPSIEVLPQLQHSFPPSTSLVSINYRLGYGIDSAILPKESTCFPVPIHDVSTAFDYLTSPTSPYNADYEEAPKICLLGSNIGGALATMLALTEPNAIHALAVVEPMIDWAGLDDIVEQLRTAETSSPISQKRQKQNATTRRGVKNQSVRAAAAELIKLRAKLFKTPSAYFDPFASPMLFLRAPGKDTPSATSVTDQLVHEAGLDLLNGYGDDDSQQSGSSTLTGLSASSHNVTETSSDENDTGPDLTPKTQPRRRKVLRRWPAVGLPESVTLPHVKIFVASQTGQDAHPVSSEAEDLARGHAALMRAQGLEMAELMRRACFLGREKSFAEEHVRVHERQTIDELEQQPEHQIQKCAVQPQGEKAQTKAKLQDAIEWVAGMFARE</sequence>
<name>W9X6W3_9EURO</name>
<accession>W9X6W3</accession>
<dbReference type="AlphaFoldDB" id="W9X6W3"/>